<dbReference type="InterPro" id="IPR000089">
    <property type="entry name" value="Biotin_lipoyl"/>
</dbReference>
<dbReference type="Gene3D" id="2.40.50.100">
    <property type="match status" value="1"/>
</dbReference>
<dbReference type="PROSITE" id="PS00188">
    <property type="entry name" value="BIOTIN"/>
    <property type="match status" value="1"/>
</dbReference>
<keyword evidence="4 6" id="KW-0067">ATP-binding</keyword>
<dbReference type="CDD" id="cd06850">
    <property type="entry name" value="biotinyl_domain"/>
    <property type="match status" value="1"/>
</dbReference>
<comment type="cofactor">
    <cofactor evidence="1">
        <name>biotin</name>
        <dbReference type="ChEBI" id="CHEBI:57586"/>
    </cofactor>
</comment>
<dbReference type="OrthoDB" id="249215at2"/>
<dbReference type="SUPFAM" id="SSF52440">
    <property type="entry name" value="PreATP-grasp domain"/>
    <property type="match status" value="1"/>
</dbReference>
<protein>
    <submittedName>
        <fullName evidence="10">Acetyl/propionyl-CoA carboxylase, alpha subunit</fullName>
    </submittedName>
</protein>
<feature type="domain" description="Biotin carboxylation" evidence="9">
    <location>
        <begin position="1"/>
        <end position="434"/>
    </location>
</feature>
<evidence type="ECO:0000313" key="10">
    <source>
        <dbReference type="EMBL" id="SCG72035.1"/>
    </source>
</evidence>
<dbReference type="FunFam" id="3.30.1490.20:FF:000003">
    <property type="entry name" value="acetyl-CoA carboxylase isoform X1"/>
    <property type="match status" value="1"/>
</dbReference>
<evidence type="ECO:0000256" key="3">
    <source>
        <dbReference type="ARBA" id="ARBA00022741"/>
    </source>
</evidence>
<evidence type="ECO:0000256" key="1">
    <source>
        <dbReference type="ARBA" id="ARBA00001953"/>
    </source>
</evidence>
<dbReference type="Pfam" id="PF02786">
    <property type="entry name" value="CPSase_L_D2"/>
    <property type="match status" value="1"/>
</dbReference>
<dbReference type="AlphaFoldDB" id="A0A1C5JN76"/>
<accession>A0A1C5JN76</accession>
<keyword evidence="2" id="KW-0436">Ligase</keyword>
<dbReference type="PROSITE" id="PS00866">
    <property type="entry name" value="CPSASE_1"/>
    <property type="match status" value="1"/>
</dbReference>
<dbReference type="InterPro" id="IPR001882">
    <property type="entry name" value="Biotin_BS"/>
</dbReference>
<dbReference type="Proteomes" id="UP000198221">
    <property type="component" value="Chromosome I"/>
</dbReference>
<dbReference type="InterPro" id="IPR011761">
    <property type="entry name" value="ATP-grasp"/>
</dbReference>
<keyword evidence="3 6" id="KW-0547">Nucleotide-binding</keyword>
<gene>
    <name evidence="10" type="ORF">GA0070613_5012</name>
</gene>
<dbReference type="Gene3D" id="3.30.470.20">
    <property type="entry name" value="ATP-grasp fold, B domain"/>
    <property type="match status" value="1"/>
</dbReference>
<keyword evidence="11" id="KW-1185">Reference proteome</keyword>
<dbReference type="InterPro" id="IPR016185">
    <property type="entry name" value="PreATP-grasp_dom_sf"/>
</dbReference>
<dbReference type="GO" id="GO:0016874">
    <property type="term" value="F:ligase activity"/>
    <property type="evidence" value="ECO:0007669"/>
    <property type="project" value="UniProtKB-KW"/>
</dbReference>
<dbReference type="Pfam" id="PF00289">
    <property type="entry name" value="Biotin_carb_N"/>
    <property type="match status" value="1"/>
</dbReference>
<dbReference type="PROSITE" id="PS50975">
    <property type="entry name" value="ATP_GRASP"/>
    <property type="match status" value="1"/>
</dbReference>
<dbReference type="SUPFAM" id="SSF56059">
    <property type="entry name" value="Glutathione synthetase ATP-binding domain-like"/>
    <property type="match status" value="1"/>
</dbReference>
<dbReference type="PANTHER" id="PTHR18866:SF126">
    <property type="entry name" value="BIOTIN CARBOXYLASE"/>
    <property type="match status" value="1"/>
</dbReference>
<evidence type="ECO:0000259" key="8">
    <source>
        <dbReference type="PROSITE" id="PS50975"/>
    </source>
</evidence>
<dbReference type="InterPro" id="IPR005479">
    <property type="entry name" value="CPAse_ATP-bd"/>
</dbReference>
<dbReference type="SMART" id="SM00878">
    <property type="entry name" value="Biotin_carb_C"/>
    <property type="match status" value="1"/>
</dbReference>
<evidence type="ECO:0000259" key="7">
    <source>
        <dbReference type="PROSITE" id="PS50968"/>
    </source>
</evidence>
<dbReference type="InterPro" id="IPR005481">
    <property type="entry name" value="BC-like_N"/>
</dbReference>
<dbReference type="EMBL" id="LT607754">
    <property type="protein sequence ID" value="SCG72035.1"/>
    <property type="molecule type" value="Genomic_DNA"/>
</dbReference>
<evidence type="ECO:0000256" key="2">
    <source>
        <dbReference type="ARBA" id="ARBA00022598"/>
    </source>
</evidence>
<dbReference type="InterPro" id="IPR005482">
    <property type="entry name" value="Biotin_COase_C"/>
</dbReference>
<dbReference type="Pfam" id="PF02785">
    <property type="entry name" value="Biotin_carb_C"/>
    <property type="match status" value="1"/>
</dbReference>
<evidence type="ECO:0000313" key="11">
    <source>
        <dbReference type="Proteomes" id="UP000198221"/>
    </source>
</evidence>
<dbReference type="PROSITE" id="PS50979">
    <property type="entry name" value="BC"/>
    <property type="match status" value="1"/>
</dbReference>
<evidence type="ECO:0000256" key="4">
    <source>
        <dbReference type="ARBA" id="ARBA00022840"/>
    </source>
</evidence>
<sequence>MHAVLVANRGEIARRVQRSVREMGLRALAVYVEEDRDALFAVEADEAVLVDSYLDADAIIAAALELGADAVHPGYGFMAENASFAAAVERAGLIWIGPEPGAIEGMGDKLAAKRVAEAAAVPTLPTTTDLTVAGARAIGFPVMVKAAAGGGGKGMRVVTEEAQLADAVTLAAREAEASFGDGRLFLERYVARGRHVEVQLLGDGRGGLVHLGERECSLQRRHQKIIEETPSPVLTPHDREEICAAALRLGAELDYRSAGTVEFLYDEDAREFYFLEVNTRLQVEHPVTEAVTGVDLVREQLRVAAGEDLGYGQDDITHTGHAIEARLCAEDVATGFLPATGTLEAFAAPDVPGVRWDSGVGPGSRIGTSFDSMLAKVIAYGSSREEAARRLARALRGLHTGGVTTNRDLLVVLLEHPDFVAGLTNAELVEAAVADLEKMVEQGEEERAAVLASLWLYKRRERTVLAGVALRPAWRNGRLPAQVVRLAVGERVHEIAYTRRRDHGFDLGPLGTARIVDWSPDSVAVELGRRRLRAQVTATGDRVHVQTQRGTVTFVVRPRFPDAAQASDPGDVRAPMAGIVSEVRCTPGHGASEGDTLVVIEAMKMELQVRAHLDGQIDELCVGVGQRVDVGDVLLRLRGEG</sequence>
<dbReference type="GO" id="GO:0046872">
    <property type="term" value="F:metal ion binding"/>
    <property type="evidence" value="ECO:0007669"/>
    <property type="project" value="InterPro"/>
</dbReference>
<evidence type="ECO:0000256" key="6">
    <source>
        <dbReference type="PROSITE-ProRule" id="PRU00409"/>
    </source>
</evidence>
<dbReference type="GO" id="GO:0005524">
    <property type="term" value="F:ATP binding"/>
    <property type="evidence" value="ECO:0007669"/>
    <property type="project" value="UniProtKB-UniRule"/>
</dbReference>
<dbReference type="PROSITE" id="PS00867">
    <property type="entry name" value="CPSASE_2"/>
    <property type="match status" value="1"/>
</dbReference>
<name>A0A1C5JN76_9ACTN</name>
<dbReference type="SUPFAM" id="SSF51230">
    <property type="entry name" value="Single hybrid motif"/>
    <property type="match status" value="1"/>
</dbReference>
<evidence type="ECO:0000256" key="5">
    <source>
        <dbReference type="ARBA" id="ARBA00023267"/>
    </source>
</evidence>
<reference evidence="11" key="1">
    <citation type="submission" date="2016-06" db="EMBL/GenBank/DDBJ databases">
        <authorList>
            <person name="Varghese N."/>
            <person name="Submissions Spin"/>
        </authorList>
    </citation>
    <scope>NUCLEOTIDE SEQUENCE [LARGE SCALE GENOMIC DNA]</scope>
    <source>
        <strain evidence="11">DSM 43819</strain>
    </source>
</reference>
<proteinExistence type="predicted"/>
<dbReference type="Pfam" id="PF00364">
    <property type="entry name" value="Biotin_lipoyl"/>
    <property type="match status" value="1"/>
</dbReference>
<dbReference type="PROSITE" id="PS50968">
    <property type="entry name" value="BIOTINYL_LIPOYL"/>
    <property type="match status" value="1"/>
</dbReference>
<dbReference type="PANTHER" id="PTHR18866">
    <property type="entry name" value="CARBOXYLASE:PYRUVATE/ACETYL-COA/PROPIONYL-COA CARBOXYLASE"/>
    <property type="match status" value="1"/>
</dbReference>
<dbReference type="InterPro" id="IPR011054">
    <property type="entry name" value="Rudment_hybrid_motif"/>
</dbReference>
<keyword evidence="5" id="KW-0092">Biotin</keyword>
<evidence type="ECO:0000259" key="9">
    <source>
        <dbReference type="PROSITE" id="PS50979"/>
    </source>
</evidence>
<feature type="domain" description="Lipoyl-binding" evidence="7">
    <location>
        <begin position="563"/>
        <end position="638"/>
    </location>
</feature>
<dbReference type="InterPro" id="IPR011053">
    <property type="entry name" value="Single_hybrid_motif"/>
</dbReference>
<dbReference type="InterPro" id="IPR011764">
    <property type="entry name" value="Biotin_carboxylation_dom"/>
</dbReference>
<dbReference type="SUPFAM" id="SSF51246">
    <property type="entry name" value="Rudiment single hybrid motif"/>
    <property type="match status" value="1"/>
</dbReference>
<dbReference type="InterPro" id="IPR050856">
    <property type="entry name" value="Biotin_carboxylase_complex"/>
</dbReference>
<feature type="domain" description="ATP-grasp" evidence="8">
    <location>
        <begin position="113"/>
        <end position="305"/>
    </location>
</feature>
<organism evidence="10 11">
    <name type="scientific">Micromonospora inositola</name>
    <dbReference type="NCBI Taxonomy" id="47865"/>
    <lineage>
        <taxon>Bacteria</taxon>
        <taxon>Bacillati</taxon>
        <taxon>Actinomycetota</taxon>
        <taxon>Actinomycetes</taxon>
        <taxon>Micromonosporales</taxon>
        <taxon>Micromonosporaceae</taxon>
        <taxon>Micromonospora</taxon>
    </lineage>
</organism>